<organism evidence="2">
    <name type="scientific">freshwater metagenome</name>
    <dbReference type="NCBI Taxonomy" id="449393"/>
    <lineage>
        <taxon>unclassified sequences</taxon>
        <taxon>metagenomes</taxon>
        <taxon>ecological metagenomes</taxon>
    </lineage>
</organism>
<keyword evidence="1" id="KW-0812">Transmembrane</keyword>
<evidence type="ECO:0000313" key="4">
    <source>
        <dbReference type="EMBL" id="CAB4875095.1"/>
    </source>
</evidence>
<protein>
    <submittedName>
        <fullName evidence="2">Unannotated protein</fullName>
    </submittedName>
</protein>
<feature type="transmembrane region" description="Helical" evidence="1">
    <location>
        <begin position="20"/>
        <end position="41"/>
    </location>
</feature>
<keyword evidence="1" id="KW-1133">Transmembrane helix</keyword>
<evidence type="ECO:0000313" key="2">
    <source>
        <dbReference type="EMBL" id="CAB4777946.1"/>
    </source>
</evidence>
<evidence type="ECO:0000313" key="3">
    <source>
        <dbReference type="EMBL" id="CAB4801017.1"/>
    </source>
</evidence>
<proteinExistence type="predicted"/>
<reference evidence="2" key="1">
    <citation type="submission" date="2020-05" db="EMBL/GenBank/DDBJ databases">
        <authorList>
            <person name="Chiriac C."/>
            <person name="Salcher M."/>
            <person name="Ghai R."/>
            <person name="Kavagutti S V."/>
        </authorList>
    </citation>
    <scope>NUCLEOTIDE SEQUENCE</scope>
</reference>
<dbReference type="EMBL" id="CAFBLJ010000066">
    <property type="protein sequence ID" value="CAB4875095.1"/>
    <property type="molecule type" value="Genomic_DNA"/>
</dbReference>
<accession>A0A6J6W3K3</accession>
<dbReference type="EMBL" id="CAEZZP010000083">
    <property type="protein sequence ID" value="CAB4777946.1"/>
    <property type="molecule type" value="Genomic_DNA"/>
</dbReference>
<dbReference type="AlphaFoldDB" id="A0A6J6W3K3"/>
<evidence type="ECO:0000256" key="1">
    <source>
        <dbReference type="SAM" id="Phobius"/>
    </source>
</evidence>
<dbReference type="EMBL" id="CAFAAL010000044">
    <property type="protein sequence ID" value="CAB4801017.1"/>
    <property type="molecule type" value="Genomic_DNA"/>
</dbReference>
<gene>
    <name evidence="2" type="ORF">UFOPK2880_01238</name>
    <name evidence="3" type="ORF">UFOPK3004_00675</name>
    <name evidence="4" type="ORF">UFOPK3304_01222</name>
</gene>
<keyword evidence="1" id="KW-0472">Membrane</keyword>
<sequence>MINSPLRAATGLPLIDIVMALGSTGVSTGAAFSMLGSVVVMTQLQRR</sequence>
<name>A0A6J6W3K3_9ZZZZ</name>